<dbReference type="AlphaFoldDB" id="A0A7M5UYF9"/>
<accession>A0A7M5UYF9</accession>
<name>A0A7M5UYF9_9CNID</name>
<dbReference type="EnsemblMetazoa" id="CLYHEMT008038.3">
    <property type="protein sequence ID" value="CLYHEMP008038.3"/>
    <property type="gene ID" value="CLYHEMG008038"/>
</dbReference>
<evidence type="ECO:0000313" key="2">
    <source>
        <dbReference type="Proteomes" id="UP000594262"/>
    </source>
</evidence>
<keyword evidence="2" id="KW-1185">Reference proteome</keyword>
<proteinExistence type="predicted"/>
<organism evidence="1 2">
    <name type="scientific">Clytia hemisphaerica</name>
    <dbReference type="NCBI Taxonomy" id="252671"/>
    <lineage>
        <taxon>Eukaryota</taxon>
        <taxon>Metazoa</taxon>
        <taxon>Cnidaria</taxon>
        <taxon>Hydrozoa</taxon>
        <taxon>Hydroidolina</taxon>
        <taxon>Leptothecata</taxon>
        <taxon>Obeliida</taxon>
        <taxon>Clytiidae</taxon>
        <taxon>Clytia</taxon>
    </lineage>
</organism>
<sequence length="202" mass="22889">MAGIAYKENLANITANVLALKAQPIDPTKCTPNKSLYPQILNNSQATSERQAKQFNLGNTHCTANPIVAADFILEREYGDSSLFVQNEHTSVFIPPIFVSNQYKQSSAALLEYNIDKDIERLLVNLKQHSPTYWLTKELESFIITQNGADCIDKKAFDRWILNLQIMVLKRSLSSLKRSNYVISKQYLLMNVTSGYELPRNA</sequence>
<dbReference type="Proteomes" id="UP000594262">
    <property type="component" value="Unplaced"/>
</dbReference>
<protein>
    <submittedName>
        <fullName evidence="1">Uncharacterized protein</fullName>
    </submittedName>
</protein>
<evidence type="ECO:0000313" key="1">
    <source>
        <dbReference type="EnsemblMetazoa" id="CLYHEMP008038.3"/>
    </source>
</evidence>
<reference evidence="1" key="1">
    <citation type="submission" date="2021-01" db="UniProtKB">
        <authorList>
            <consortium name="EnsemblMetazoa"/>
        </authorList>
    </citation>
    <scope>IDENTIFICATION</scope>
</reference>